<evidence type="ECO:0000313" key="5">
    <source>
        <dbReference type="EMBL" id="SJZ91708.1"/>
    </source>
</evidence>
<keyword evidence="6" id="KW-1185">Reference proteome</keyword>
<keyword evidence="3" id="KW-0862">Zinc</keyword>
<dbReference type="InterPro" id="IPR006680">
    <property type="entry name" value="Amidohydro-rel"/>
</dbReference>
<sequence length="456" mass="50258">MTTKLIRNADKIVTMDDKRNIFEDSSILIEDGKIKAIGKEALNEDVEVDEVIDGKDKFIFPGLVNTHHHFYQTLTRCIPEVQNVELFQWLKFLYPIWANLTSEAVYTSSLVALGELLKTGCTTSSDHHYVFPQGVSGELIDRQIEAARKLGARFHPCRGSMSLGEDDGGLPPNSVIQSDEEILEDSQRLIEDYHDPDELSMCQIVLAPCSPFSVTSEIMEETVKLAREYEGVNCHTHLAETEDENDFCQEAMGMRPLEYMESVGWIGDDIWFAHGVHFNEEELDLLAKTSTGVAHCPVSNQKLASGIAKIPSMLERDIKVGLAVDGSASNDSSDMIGEMKSALLLHRVNGGIDAISPEEVLEMATRGGARLLGRDDIGSLEPGKAADLFMVDKYRLGLAGAFHDPITALITCGDSNVVDMTMVNGEIVVKEGKLVNVDERNLAKQANEISKVMVNN</sequence>
<dbReference type="PANTHER" id="PTHR43794">
    <property type="entry name" value="AMINOHYDROLASE SSNA-RELATED"/>
    <property type="match status" value="1"/>
</dbReference>
<keyword evidence="2" id="KW-0378">Hydrolase</keyword>
<dbReference type="GO" id="GO:0019239">
    <property type="term" value="F:deaminase activity"/>
    <property type="evidence" value="ECO:0007669"/>
    <property type="project" value="UniProtKB-ARBA"/>
</dbReference>
<evidence type="ECO:0000256" key="3">
    <source>
        <dbReference type="ARBA" id="ARBA00022833"/>
    </source>
</evidence>
<dbReference type="GO" id="GO:0046872">
    <property type="term" value="F:metal ion binding"/>
    <property type="evidence" value="ECO:0007669"/>
    <property type="project" value="UniProtKB-KW"/>
</dbReference>
<accession>A0A1T4PLD7</accession>
<dbReference type="Pfam" id="PF01979">
    <property type="entry name" value="Amidohydro_1"/>
    <property type="match status" value="1"/>
</dbReference>
<proteinExistence type="predicted"/>
<keyword evidence="1" id="KW-0479">Metal-binding</keyword>
<gene>
    <name evidence="5" type="ORF">SAMN02745118_02197</name>
</gene>
<dbReference type="InterPro" id="IPR050287">
    <property type="entry name" value="MTA/SAH_deaminase"/>
</dbReference>
<dbReference type="RefSeq" id="WP_078810644.1">
    <property type="nucleotide sequence ID" value="NZ_FUWM01000019.1"/>
</dbReference>
<dbReference type="SUPFAM" id="SSF51338">
    <property type="entry name" value="Composite domain of metallo-dependent hydrolases"/>
    <property type="match status" value="1"/>
</dbReference>
<evidence type="ECO:0000256" key="1">
    <source>
        <dbReference type="ARBA" id="ARBA00022723"/>
    </source>
</evidence>
<dbReference type="Gene3D" id="2.30.40.10">
    <property type="entry name" value="Urease, subunit C, domain 1"/>
    <property type="match status" value="1"/>
</dbReference>
<reference evidence="6" key="1">
    <citation type="submission" date="2017-02" db="EMBL/GenBank/DDBJ databases">
        <authorList>
            <person name="Varghese N."/>
            <person name="Submissions S."/>
        </authorList>
    </citation>
    <scope>NUCLEOTIDE SEQUENCE [LARGE SCALE GENOMIC DNA]</scope>
    <source>
        <strain evidence="6">ATCC BAA-73</strain>
    </source>
</reference>
<feature type="domain" description="Amidohydrolase-related" evidence="4">
    <location>
        <begin position="58"/>
        <end position="428"/>
    </location>
</feature>
<dbReference type="OrthoDB" id="9807210at2"/>
<dbReference type="NCBIfam" id="NF006055">
    <property type="entry name" value="PRK08203.1"/>
    <property type="match status" value="1"/>
</dbReference>
<dbReference type="EMBL" id="FUWM01000019">
    <property type="protein sequence ID" value="SJZ91708.1"/>
    <property type="molecule type" value="Genomic_DNA"/>
</dbReference>
<dbReference type="FunFam" id="3.20.20.140:FF:000014">
    <property type="entry name" value="5-methylthioadenosine/S-adenosylhomocysteine deaminase"/>
    <property type="match status" value="1"/>
</dbReference>
<dbReference type="SUPFAM" id="SSF51556">
    <property type="entry name" value="Metallo-dependent hydrolases"/>
    <property type="match status" value="1"/>
</dbReference>
<dbReference type="STRING" id="142842.SAMN02745118_02197"/>
<dbReference type="AlphaFoldDB" id="A0A1T4PLD7"/>
<evidence type="ECO:0000313" key="6">
    <source>
        <dbReference type="Proteomes" id="UP000190625"/>
    </source>
</evidence>
<dbReference type="Gene3D" id="3.20.20.140">
    <property type="entry name" value="Metal-dependent hydrolases"/>
    <property type="match status" value="1"/>
</dbReference>
<organism evidence="5 6">
    <name type="scientific">Selenihalanaerobacter shriftii</name>
    <dbReference type="NCBI Taxonomy" id="142842"/>
    <lineage>
        <taxon>Bacteria</taxon>
        <taxon>Bacillati</taxon>
        <taxon>Bacillota</taxon>
        <taxon>Clostridia</taxon>
        <taxon>Halanaerobiales</taxon>
        <taxon>Halobacteroidaceae</taxon>
        <taxon>Selenihalanaerobacter</taxon>
    </lineage>
</organism>
<protein>
    <submittedName>
        <fullName evidence="5">Cytosine/adenosine deaminase</fullName>
    </submittedName>
</protein>
<name>A0A1T4PLD7_9FIRM</name>
<dbReference type="InterPro" id="IPR032466">
    <property type="entry name" value="Metal_Hydrolase"/>
</dbReference>
<dbReference type="InterPro" id="IPR011059">
    <property type="entry name" value="Metal-dep_hydrolase_composite"/>
</dbReference>
<dbReference type="PANTHER" id="PTHR43794:SF11">
    <property type="entry name" value="AMIDOHYDROLASE-RELATED DOMAIN-CONTAINING PROTEIN"/>
    <property type="match status" value="1"/>
</dbReference>
<dbReference type="CDD" id="cd01298">
    <property type="entry name" value="ATZ_TRZ_like"/>
    <property type="match status" value="1"/>
</dbReference>
<evidence type="ECO:0000256" key="2">
    <source>
        <dbReference type="ARBA" id="ARBA00022801"/>
    </source>
</evidence>
<dbReference type="GO" id="GO:0016814">
    <property type="term" value="F:hydrolase activity, acting on carbon-nitrogen (but not peptide) bonds, in cyclic amidines"/>
    <property type="evidence" value="ECO:0007669"/>
    <property type="project" value="UniProtKB-ARBA"/>
</dbReference>
<dbReference type="Proteomes" id="UP000190625">
    <property type="component" value="Unassembled WGS sequence"/>
</dbReference>
<evidence type="ECO:0000259" key="4">
    <source>
        <dbReference type="Pfam" id="PF01979"/>
    </source>
</evidence>